<name>A0ABT8MDU3_9EURY</name>
<dbReference type="Pfam" id="PF13646">
    <property type="entry name" value="HEAT_2"/>
    <property type="match status" value="1"/>
</dbReference>
<reference evidence="1" key="1">
    <citation type="submission" date="2019-05" db="EMBL/GenBank/DDBJ databases">
        <title>Methanoculleus sp. FWC-SCC1, a methanogenic archaeon isolated from deep marine cold seep.</title>
        <authorList>
            <person name="Chen Y.-W."/>
            <person name="Chen S.-C."/>
            <person name="Teng N.-H."/>
            <person name="Lai M.-C."/>
        </authorList>
    </citation>
    <scope>NUCLEOTIDE SEQUENCE</scope>
    <source>
        <strain evidence="1">FWC-SCC1</strain>
    </source>
</reference>
<dbReference type="EMBL" id="VCYH01000015">
    <property type="protein sequence ID" value="MDN7026107.1"/>
    <property type="molecule type" value="Genomic_DNA"/>
</dbReference>
<keyword evidence="2" id="KW-1185">Reference proteome</keyword>
<protein>
    <submittedName>
        <fullName evidence="1">HEAT repeat domain-containing protein</fullName>
    </submittedName>
</protein>
<dbReference type="SMART" id="SM00567">
    <property type="entry name" value="EZ_HEAT"/>
    <property type="match status" value="1"/>
</dbReference>
<dbReference type="InterPro" id="IPR011989">
    <property type="entry name" value="ARM-like"/>
</dbReference>
<organism evidence="1 2">
    <name type="scientific">Methanoculleus frigidifontis</name>
    <dbReference type="NCBI Taxonomy" id="2584085"/>
    <lineage>
        <taxon>Archaea</taxon>
        <taxon>Methanobacteriati</taxon>
        <taxon>Methanobacteriota</taxon>
        <taxon>Stenosarchaea group</taxon>
        <taxon>Methanomicrobia</taxon>
        <taxon>Methanomicrobiales</taxon>
        <taxon>Methanomicrobiaceae</taxon>
        <taxon>Methanoculleus</taxon>
    </lineage>
</organism>
<dbReference type="Gene3D" id="1.25.10.10">
    <property type="entry name" value="Leucine-rich Repeat Variant"/>
    <property type="match status" value="1"/>
</dbReference>
<proteinExistence type="predicted"/>
<comment type="caution">
    <text evidence="1">The sequence shown here is derived from an EMBL/GenBank/DDBJ whole genome shotgun (WGS) entry which is preliminary data.</text>
</comment>
<dbReference type="InterPro" id="IPR004155">
    <property type="entry name" value="PBS_lyase_HEAT"/>
</dbReference>
<gene>
    <name evidence="1" type="ORF">FGU65_14670</name>
</gene>
<sequence length="89" mass="9496">MPRTDVAAMQRKRDVEGLIRALADPSETVRAAAATALGAVGDSRAAEPLKHAKFSDGSPDVRRAASAAHTWLVTRLQAERMLKGGRYAP</sequence>
<evidence type="ECO:0000313" key="1">
    <source>
        <dbReference type="EMBL" id="MDN7026107.1"/>
    </source>
</evidence>
<evidence type="ECO:0000313" key="2">
    <source>
        <dbReference type="Proteomes" id="UP001168338"/>
    </source>
</evidence>
<dbReference type="RefSeq" id="WP_301665312.1">
    <property type="nucleotide sequence ID" value="NZ_VCYH01000015.1"/>
</dbReference>
<accession>A0ABT8MDU3</accession>
<dbReference type="InterPro" id="IPR016024">
    <property type="entry name" value="ARM-type_fold"/>
</dbReference>
<dbReference type="SUPFAM" id="SSF48371">
    <property type="entry name" value="ARM repeat"/>
    <property type="match status" value="1"/>
</dbReference>
<dbReference type="Proteomes" id="UP001168338">
    <property type="component" value="Unassembled WGS sequence"/>
</dbReference>